<dbReference type="InterPro" id="IPR022757">
    <property type="entry name" value="Gsf2"/>
</dbReference>
<evidence type="ECO:0000313" key="3">
    <source>
        <dbReference type="Proteomes" id="UP000094236"/>
    </source>
</evidence>
<feature type="transmembrane region" description="Helical" evidence="1">
    <location>
        <begin position="195"/>
        <end position="216"/>
    </location>
</feature>
<gene>
    <name evidence="2" type="ORF">PACTADRAFT_49610</name>
</gene>
<reference evidence="3" key="1">
    <citation type="submission" date="2016-05" db="EMBL/GenBank/DDBJ databases">
        <title>Comparative genomics of biotechnologically important yeasts.</title>
        <authorList>
            <consortium name="DOE Joint Genome Institute"/>
            <person name="Riley R."/>
            <person name="Haridas S."/>
            <person name="Wolfe K.H."/>
            <person name="Lopes M.R."/>
            <person name="Hittinger C.T."/>
            <person name="Goker M."/>
            <person name="Salamov A."/>
            <person name="Wisecaver J."/>
            <person name="Long T.M."/>
            <person name="Aerts A.L."/>
            <person name="Barry K."/>
            <person name="Choi C."/>
            <person name="Clum A."/>
            <person name="Coughlan A.Y."/>
            <person name="Deshpande S."/>
            <person name="Douglass A.P."/>
            <person name="Hanson S.J."/>
            <person name="Klenk H.-P."/>
            <person name="Labutti K."/>
            <person name="Lapidus A."/>
            <person name="Lindquist E."/>
            <person name="Lipzen A."/>
            <person name="Meier-Kolthoff J.P."/>
            <person name="Ohm R.A."/>
            <person name="Otillar R.P."/>
            <person name="Pangilinan J."/>
            <person name="Peng Y."/>
            <person name="Rokas A."/>
            <person name="Rosa C.A."/>
            <person name="Scheuner C."/>
            <person name="Sibirny A.A."/>
            <person name="Slot J.C."/>
            <person name="Stielow J.B."/>
            <person name="Sun H."/>
            <person name="Kurtzman C.P."/>
            <person name="Blackwell M."/>
            <person name="Grigoriev I.V."/>
            <person name="Jeffries T.W."/>
        </authorList>
    </citation>
    <scope>NUCLEOTIDE SEQUENCE [LARGE SCALE GENOMIC DNA]</scope>
    <source>
        <strain evidence="3">NRRL Y-2460</strain>
    </source>
</reference>
<evidence type="ECO:0000313" key="2">
    <source>
        <dbReference type="EMBL" id="ODV96225.1"/>
    </source>
</evidence>
<dbReference type="AlphaFoldDB" id="A0A1E4TWU2"/>
<proteinExistence type="predicted"/>
<dbReference type="STRING" id="669874.A0A1E4TWU2"/>
<dbReference type="OrthoDB" id="4076669at2759"/>
<keyword evidence="3" id="KW-1185">Reference proteome</keyword>
<keyword evidence="1" id="KW-0812">Transmembrane</keyword>
<dbReference type="EMBL" id="KV454013">
    <property type="protein sequence ID" value="ODV96225.1"/>
    <property type="molecule type" value="Genomic_DNA"/>
</dbReference>
<keyword evidence="1" id="KW-1133">Transmembrane helix</keyword>
<dbReference type="Proteomes" id="UP000094236">
    <property type="component" value="Unassembled WGS sequence"/>
</dbReference>
<protein>
    <submittedName>
        <fullName evidence="2">Uncharacterized protein</fullName>
    </submittedName>
</protein>
<keyword evidence="1" id="KW-0472">Membrane</keyword>
<name>A0A1E4TWU2_PACTA</name>
<evidence type="ECO:0000256" key="1">
    <source>
        <dbReference type="SAM" id="Phobius"/>
    </source>
</evidence>
<dbReference type="Pfam" id="PF11055">
    <property type="entry name" value="Gsf2"/>
    <property type="match status" value="1"/>
</dbReference>
<sequence length="382" mass="43593">MSISEEKVTMEGGKKNDILEIYVRMNADLEKDYCFNFKSSETFQSLFKIFSTLPVQLTPSIFYDKYPIGFEVSTAPGFLTENGGLLFSYEADNRKKNYLVKVDNEDILGEKCWPGQLIFPVWQVSNARVFTIASLLFGWLYTDLPDFISPTPGICLTNQISRVLSYLALVLLDNKGLSESLYAETIEIISIPRQCFFFALHLLKVLFVFGFLYSGIFNPYSLNPLDIIGKKADVTKDELLSIGWTGSKKGTIDEYKEYYRELKIKQAGGVVEANKSGLLRRLRRTGVDLGKDEGFNTKIPTTQEEKNALTLEKMRKLNKFKLNYDYISKIESIFQNKISKGSSNVAQDIKLFRKFGPLESNDEIKEIVQQRLERGDGDIEEE</sequence>
<accession>A0A1E4TWU2</accession>
<organism evidence="2 3">
    <name type="scientific">Pachysolen tannophilus NRRL Y-2460</name>
    <dbReference type="NCBI Taxonomy" id="669874"/>
    <lineage>
        <taxon>Eukaryota</taxon>
        <taxon>Fungi</taxon>
        <taxon>Dikarya</taxon>
        <taxon>Ascomycota</taxon>
        <taxon>Saccharomycotina</taxon>
        <taxon>Pichiomycetes</taxon>
        <taxon>Pachysolenaceae</taxon>
        <taxon>Pachysolen</taxon>
    </lineage>
</organism>